<keyword evidence="2 3" id="KW-0802">TPR repeat</keyword>
<dbReference type="SUPFAM" id="SSF48452">
    <property type="entry name" value="TPR-like"/>
    <property type="match status" value="2"/>
</dbReference>
<evidence type="ECO:0000256" key="1">
    <source>
        <dbReference type="ARBA" id="ARBA00022737"/>
    </source>
</evidence>
<evidence type="ECO:0000256" key="2">
    <source>
        <dbReference type="ARBA" id="ARBA00022803"/>
    </source>
</evidence>
<dbReference type="PROSITE" id="PS50005">
    <property type="entry name" value="TPR"/>
    <property type="match status" value="2"/>
</dbReference>
<sequence>MFYMHFFIVDLFKQLQKEYCKFKELNKYQRIIKLFRGQLMSKKEIESLKSDFDNQANKLIFANGFFSTTQNRKAAQFFAGTPTDSVNNNDQHVVLEIEVHVQSTKLSLANISHLSANEAEEEILVAPGALFLLRNVEYNEDDSVWHIKLTLINEDHERLINSQYKSVKMSNTVERQLVEVGHLLLKDTNDVNRLRTYYNLIQQHLCLSKDLYLVGLGWIAYENNNNPLALKLQHDALQAYQKNAQSNQQALIASIYQCVGTVHRRSKEYDLALQYFNLAIEQLSTDLLMDRFILIDCKINIACIIKLKGDFHLAWEKCKELAIMSSNQTGHFDFRHIYNKIASTDSNDNSRTDFDLDYCYNWEKFVDFCADNISGYYDIISNAYKKIANIYFYKKSDDLAVELLKKAVEVKMKYQPNDVYFIAFCINDIVKYYKNKKYYDMVVCFYQQLIEVNMKVSEEGEDSLCIIRTYIDIADTYHEKIELEHAVELYKAAIKLLVAKEKTSHLLISCYAKMADVYYEYGTLNLALNSYAKAIEMLESNRSDEMSTKKCCYEKMAIIHEKKGNSEQASVCRQKAIETTLSLDQFSTSFNVQTTEKKNSTTDTQSCLLIDNQQKANGKRERRCPIVDLLKQGYSF</sequence>
<dbReference type="InterPro" id="IPR019734">
    <property type="entry name" value="TPR_rpt"/>
</dbReference>
<dbReference type="Gene3D" id="3.90.176.10">
    <property type="entry name" value="Toxin ADP-ribosyltransferase, Chain A, domain 1"/>
    <property type="match status" value="1"/>
</dbReference>
<evidence type="ECO:0000313" key="4">
    <source>
        <dbReference type="EMBL" id="CAF1201897.1"/>
    </source>
</evidence>
<dbReference type="SUPFAM" id="SSF56399">
    <property type="entry name" value="ADP-ribosylation"/>
    <property type="match status" value="1"/>
</dbReference>
<name>A0A8S2EE54_9BILA</name>
<evidence type="ECO:0000313" key="6">
    <source>
        <dbReference type="Proteomes" id="UP000677228"/>
    </source>
</evidence>
<gene>
    <name evidence="4" type="ORF">OVA965_LOCUS24028</name>
    <name evidence="5" type="ORF">TMI583_LOCUS24750</name>
</gene>
<feature type="repeat" description="TPR" evidence="3">
    <location>
        <begin position="508"/>
        <end position="541"/>
    </location>
</feature>
<dbReference type="Proteomes" id="UP000677228">
    <property type="component" value="Unassembled WGS sequence"/>
</dbReference>
<keyword evidence="1" id="KW-0677">Repeat</keyword>
<dbReference type="InterPro" id="IPR011990">
    <property type="entry name" value="TPR-like_helical_dom_sf"/>
</dbReference>
<evidence type="ECO:0000313" key="5">
    <source>
        <dbReference type="EMBL" id="CAF4011787.1"/>
    </source>
</evidence>
<evidence type="ECO:0000256" key="3">
    <source>
        <dbReference type="PROSITE-ProRule" id="PRU00339"/>
    </source>
</evidence>
<dbReference type="EMBL" id="CAJOBA010035835">
    <property type="protein sequence ID" value="CAF4011787.1"/>
    <property type="molecule type" value="Genomic_DNA"/>
</dbReference>
<protein>
    <submittedName>
        <fullName evidence="4">Uncharacterized protein</fullName>
    </submittedName>
</protein>
<proteinExistence type="predicted"/>
<reference evidence="4" key="1">
    <citation type="submission" date="2021-02" db="EMBL/GenBank/DDBJ databases">
        <authorList>
            <person name="Nowell W R."/>
        </authorList>
    </citation>
    <scope>NUCLEOTIDE SEQUENCE</scope>
</reference>
<dbReference type="Proteomes" id="UP000682733">
    <property type="component" value="Unassembled WGS sequence"/>
</dbReference>
<comment type="caution">
    <text evidence="4">The sequence shown here is derived from an EMBL/GenBank/DDBJ whole genome shotgun (WGS) entry which is preliminary data.</text>
</comment>
<dbReference type="SMART" id="SM00028">
    <property type="entry name" value="TPR"/>
    <property type="match status" value="4"/>
</dbReference>
<organism evidence="4 6">
    <name type="scientific">Didymodactylos carnosus</name>
    <dbReference type="NCBI Taxonomy" id="1234261"/>
    <lineage>
        <taxon>Eukaryota</taxon>
        <taxon>Metazoa</taxon>
        <taxon>Spiralia</taxon>
        <taxon>Gnathifera</taxon>
        <taxon>Rotifera</taxon>
        <taxon>Eurotatoria</taxon>
        <taxon>Bdelloidea</taxon>
        <taxon>Philodinida</taxon>
        <taxon>Philodinidae</taxon>
        <taxon>Didymodactylos</taxon>
    </lineage>
</organism>
<dbReference type="PANTHER" id="PTHR45641:SF1">
    <property type="entry name" value="AAA+ ATPASE DOMAIN-CONTAINING PROTEIN"/>
    <property type="match status" value="1"/>
</dbReference>
<dbReference type="EMBL" id="CAJNOK010014301">
    <property type="protein sequence ID" value="CAF1201897.1"/>
    <property type="molecule type" value="Genomic_DNA"/>
</dbReference>
<dbReference type="PANTHER" id="PTHR45641">
    <property type="entry name" value="TETRATRICOPEPTIDE REPEAT PROTEIN (AFU_ORTHOLOGUE AFUA_6G03870)"/>
    <property type="match status" value="1"/>
</dbReference>
<dbReference type="AlphaFoldDB" id="A0A8S2EE54"/>
<dbReference type="Gene3D" id="1.25.40.10">
    <property type="entry name" value="Tetratricopeptide repeat domain"/>
    <property type="match status" value="2"/>
</dbReference>
<feature type="repeat" description="TPR" evidence="3">
    <location>
        <begin position="253"/>
        <end position="286"/>
    </location>
</feature>
<accession>A0A8S2EE54</accession>
<dbReference type="PROSITE" id="PS51996">
    <property type="entry name" value="TR_MART"/>
    <property type="match status" value="1"/>
</dbReference>